<proteinExistence type="predicted"/>
<evidence type="ECO:0000259" key="1">
    <source>
        <dbReference type="PROSITE" id="PS51379"/>
    </source>
</evidence>
<feature type="domain" description="4Fe-4S ferredoxin-type" evidence="1">
    <location>
        <begin position="11"/>
        <end position="44"/>
    </location>
</feature>
<protein>
    <recommendedName>
        <fullName evidence="1">4Fe-4S ferredoxin-type domain-containing protein</fullName>
    </recommendedName>
</protein>
<sequence length="86" mass="9686">MDACPFGAIYVHEDCDLPIICDMCGGDPECVKKCPTGALRLIPESALGEFKRLNNVLSYTQMKEIEFYEKGEKKVIHYAEIGKEEL</sequence>
<name>X0WVK1_9ZZZZ</name>
<comment type="caution">
    <text evidence="2">The sequence shown here is derived from an EMBL/GenBank/DDBJ whole genome shotgun (WGS) entry which is preliminary data.</text>
</comment>
<accession>X0WVK1</accession>
<dbReference type="EMBL" id="BARS01049621">
    <property type="protein sequence ID" value="GAG34979.1"/>
    <property type="molecule type" value="Genomic_DNA"/>
</dbReference>
<organism evidence="2">
    <name type="scientific">marine sediment metagenome</name>
    <dbReference type="NCBI Taxonomy" id="412755"/>
    <lineage>
        <taxon>unclassified sequences</taxon>
        <taxon>metagenomes</taxon>
        <taxon>ecological metagenomes</taxon>
    </lineage>
</organism>
<dbReference type="AlphaFoldDB" id="X0WVK1"/>
<dbReference type="InterPro" id="IPR017896">
    <property type="entry name" value="4Fe4S_Fe-S-bd"/>
</dbReference>
<gene>
    <name evidence="2" type="ORF">S01H1_74201</name>
</gene>
<evidence type="ECO:0000313" key="2">
    <source>
        <dbReference type="EMBL" id="GAG34979.1"/>
    </source>
</evidence>
<dbReference type="PROSITE" id="PS51379">
    <property type="entry name" value="4FE4S_FER_2"/>
    <property type="match status" value="1"/>
</dbReference>
<reference evidence="2" key="1">
    <citation type="journal article" date="2014" name="Front. Microbiol.">
        <title>High frequency of phylogenetically diverse reductive dehalogenase-homologous genes in deep subseafloor sedimentary metagenomes.</title>
        <authorList>
            <person name="Kawai M."/>
            <person name="Futagami T."/>
            <person name="Toyoda A."/>
            <person name="Takaki Y."/>
            <person name="Nishi S."/>
            <person name="Hori S."/>
            <person name="Arai W."/>
            <person name="Tsubouchi T."/>
            <person name="Morono Y."/>
            <person name="Uchiyama I."/>
            <person name="Ito T."/>
            <person name="Fujiyama A."/>
            <person name="Inagaki F."/>
            <person name="Takami H."/>
        </authorList>
    </citation>
    <scope>NUCLEOTIDE SEQUENCE</scope>
    <source>
        <strain evidence="2">Expedition CK06-06</strain>
    </source>
</reference>
<dbReference type="SUPFAM" id="SSF54862">
    <property type="entry name" value="4Fe-4S ferredoxins"/>
    <property type="match status" value="1"/>
</dbReference>